<dbReference type="InterPro" id="IPR000700">
    <property type="entry name" value="PAS-assoc_C"/>
</dbReference>
<dbReference type="PANTHER" id="PTHR43156:SF2">
    <property type="entry name" value="STAGE II SPORULATION PROTEIN E"/>
    <property type="match status" value="1"/>
</dbReference>
<dbReference type="Pfam" id="PF00989">
    <property type="entry name" value="PAS"/>
    <property type="match status" value="1"/>
</dbReference>
<keyword evidence="5" id="KW-1185">Reference proteome</keyword>
<dbReference type="Gene3D" id="3.30.450.20">
    <property type="entry name" value="PAS domain"/>
    <property type="match status" value="3"/>
</dbReference>
<dbReference type="InterPro" id="IPR001610">
    <property type="entry name" value="PAC"/>
</dbReference>
<sequence>MNDITVNSELAAQYAAALRDYLAGVEGNPLLRAYRLGRKAIAENLSLSALAEIHEQVLTDFSADAASLGEGVDLELQAEEFFREALAPFERAPLGNDETIARLRLLNESLARTNRRLIEICREKDQAIAALRQSEETLRGSHLDLEKRLKTQTSALEATGATLRAEIAERKLTEIALRESEARFRTIFEKAGIGIALLDREGRIRECNFALQEMLGFSAKELHGKVIFDLSFPEDYQISVERFKGLIEGQYKHYSLDKRFIRKNGTTVWVRKIVSGIYGFRGELQFAVDMIEDITESKVAEESLRESEARFRQIADMTREWIWEQDANGCYTYSSEAVKDILGYDVEEIIGKPYYDLFFPEDRERCAALAPRLIAREQPFFRLVNRYRSKDGREVFTESTGIPLSDRRGSLLKWRGVDHDITERKRFEDALRLRDRAIEASSVGIIITDPHQPGNPIIYANPAFIQMTGRSRDEVIGWNPRFLQGPDTDPKAVEEIRKAIREERDCHLTLKNYRKDGTPFWNELIISPVRDEHGRVTHFIGTQTDVTALRRIEEERHEMEIAMQLQLSLLPEAPLHLPGALIAGYCLPAAHVGGDYFDYFNTEEGVDVVIADVSGHSVGAALIMAETRSILKLGTHWMTKGQARLRHGARKTLAALNDLLFEDLNRANFFISMFYLSYDASTRRIRYANAGHNRPLLVRKGTRNCMELDADGLILGVQKGVDFEEKTLALNEGDTVLLYTDGVTEARNDQGEFFGEARLCDLVVEHAQASPQELIQIIVDELGNFCRGRPFDDDISLVVLKVLH</sequence>
<dbReference type="Gene3D" id="3.60.40.10">
    <property type="entry name" value="PPM-type phosphatase domain"/>
    <property type="match status" value="1"/>
</dbReference>
<dbReference type="SUPFAM" id="SSF81606">
    <property type="entry name" value="PP2C-like"/>
    <property type="match status" value="1"/>
</dbReference>
<dbReference type="Gene3D" id="1.10.1240.30">
    <property type="entry name" value="KaiA/RbsU domain"/>
    <property type="match status" value="1"/>
</dbReference>
<dbReference type="InterPro" id="IPR001932">
    <property type="entry name" value="PPM-type_phosphatase-like_dom"/>
</dbReference>
<dbReference type="GO" id="GO:0016787">
    <property type="term" value="F:hydrolase activity"/>
    <property type="evidence" value="ECO:0007669"/>
    <property type="project" value="UniProtKB-KW"/>
</dbReference>
<dbReference type="Pfam" id="PF07228">
    <property type="entry name" value="SpoIIE"/>
    <property type="match status" value="1"/>
</dbReference>
<evidence type="ECO:0000313" key="5">
    <source>
        <dbReference type="Proteomes" id="UP001162030"/>
    </source>
</evidence>
<evidence type="ECO:0000313" key="4">
    <source>
        <dbReference type="EMBL" id="CAI8869777.1"/>
    </source>
</evidence>
<dbReference type="CDD" id="cd00130">
    <property type="entry name" value="PAS"/>
    <property type="match status" value="3"/>
</dbReference>
<dbReference type="SMART" id="SM00086">
    <property type="entry name" value="PAC"/>
    <property type="match status" value="3"/>
</dbReference>
<dbReference type="InterPro" id="IPR052016">
    <property type="entry name" value="Bact_Sigma-Reg"/>
</dbReference>
<reference evidence="4 5" key="1">
    <citation type="submission" date="2023-03" db="EMBL/GenBank/DDBJ databases">
        <authorList>
            <person name="Pearce D."/>
        </authorList>
    </citation>
    <scope>NUCLEOTIDE SEQUENCE [LARGE SCALE GENOMIC DNA]</scope>
    <source>
        <strain evidence="4">Msz</strain>
    </source>
</reference>
<feature type="domain" description="PAC" evidence="3">
    <location>
        <begin position="377"/>
        <end position="433"/>
    </location>
</feature>
<gene>
    <name evidence="4" type="ORF">MSZNOR_2857</name>
</gene>
<dbReference type="InterPro" id="IPR017944">
    <property type="entry name" value="KaiA/RbsU_helical_domain_sf"/>
</dbReference>
<dbReference type="InterPro" id="IPR036457">
    <property type="entry name" value="PPM-type-like_dom_sf"/>
</dbReference>
<dbReference type="InterPro" id="IPR014787">
    <property type="entry name" value="PSer_Pase_RsbU_N"/>
</dbReference>
<evidence type="ECO:0000256" key="1">
    <source>
        <dbReference type="ARBA" id="ARBA00022801"/>
    </source>
</evidence>
<dbReference type="Pfam" id="PF13426">
    <property type="entry name" value="PAS_9"/>
    <property type="match status" value="1"/>
</dbReference>
<dbReference type="InterPro" id="IPR013655">
    <property type="entry name" value="PAS_fold_3"/>
</dbReference>
<dbReference type="SMART" id="SM00091">
    <property type="entry name" value="PAS"/>
    <property type="match status" value="3"/>
</dbReference>
<dbReference type="Proteomes" id="UP001162030">
    <property type="component" value="Chromosome"/>
</dbReference>
<feature type="domain" description="PAS" evidence="2">
    <location>
        <begin position="430"/>
        <end position="503"/>
    </location>
</feature>
<dbReference type="InterPro" id="IPR035965">
    <property type="entry name" value="PAS-like_dom_sf"/>
</dbReference>
<dbReference type="SUPFAM" id="SSF55785">
    <property type="entry name" value="PYP-like sensor domain (PAS domain)"/>
    <property type="match status" value="3"/>
</dbReference>
<dbReference type="PANTHER" id="PTHR43156">
    <property type="entry name" value="STAGE II SPORULATION PROTEIN E-RELATED"/>
    <property type="match status" value="1"/>
</dbReference>
<feature type="domain" description="PAS" evidence="2">
    <location>
        <begin position="307"/>
        <end position="377"/>
    </location>
</feature>
<dbReference type="EMBL" id="OX458333">
    <property type="protein sequence ID" value="CAI8869777.1"/>
    <property type="molecule type" value="Genomic_DNA"/>
</dbReference>
<dbReference type="PROSITE" id="PS50112">
    <property type="entry name" value="PAS"/>
    <property type="match status" value="3"/>
</dbReference>
<keyword evidence="1 4" id="KW-0378">Hydrolase</keyword>
<organism evidence="4 5">
    <name type="scientific">Methylocaldum szegediense</name>
    <dbReference type="NCBI Taxonomy" id="73780"/>
    <lineage>
        <taxon>Bacteria</taxon>
        <taxon>Pseudomonadati</taxon>
        <taxon>Pseudomonadota</taxon>
        <taxon>Gammaproteobacteria</taxon>
        <taxon>Methylococcales</taxon>
        <taxon>Methylococcaceae</taxon>
        <taxon>Methylocaldum</taxon>
    </lineage>
</organism>
<dbReference type="RefSeq" id="WP_051331903.1">
    <property type="nucleotide sequence ID" value="NZ_OX458333.1"/>
</dbReference>
<dbReference type="Pfam" id="PF08673">
    <property type="entry name" value="RsbU_N"/>
    <property type="match status" value="1"/>
</dbReference>
<feature type="domain" description="PAC" evidence="3">
    <location>
        <begin position="504"/>
        <end position="558"/>
    </location>
</feature>
<accession>A0ABM9I3K4</accession>
<proteinExistence type="predicted"/>
<dbReference type="InterPro" id="IPR000014">
    <property type="entry name" value="PAS"/>
</dbReference>
<dbReference type="EC" id="3.1.3.3" evidence="4"/>
<feature type="domain" description="PAC" evidence="3">
    <location>
        <begin position="254"/>
        <end position="306"/>
    </location>
</feature>
<feature type="domain" description="PAS" evidence="2">
    <location>
        <begin position="180"/>
        <end position="250"/>
    </location>
</feature>
<protein>
    <submittedName>
        <fullName evidence="4">Phosphoserine phosphatase RsbU/P</fullName>
        <ecNumber evidence="4">3.1.3.3</ecNumber>
    </submittedName>
</protein>
<dbReference type="NCBIfam" id="TIGR00229">
    <property type="entry name" value="sensory_box"/>
    <property type="match status" value="3"/>
</dbReference>
<evidence type="ECO:0000259" key="2">
    <source>
        <dbReference type="PROSITE" id="PS50112"/>
    </source>
</evidence>
<dbReference type="PROSITE" id="PS50113">
    <property type="entry name" value="PAC"/>
    <property type="match status" value="3"/>
</dbReference>
<name>A0ABM9I3K4_9GAMM</name>
<dbReference type="SMART" id="SM00331">
    <property type="entry name" value="PP2C_SIG"/>
    <property type="match status" value="1"/>
</dbReference>
<dbReference type="Pfam" id="PF08447">
    <property type="entry name" value="PAS_3"/>
    <property type="match status" value="1"/>
</dbReference>
<dbReference type="InterPro" id="IPR013767">
    <property type="entry name" value="PAS_fold"/>
</dbReference>
<evidence type="ECO:0000259" key="3">
    <source>
        <dbReference type="PROSITE" id="PS50113"/>
    </source>
</evidence>